<dbReference type="GO" id="GO:0033539">
    <property type="term" value="P:fatty acid beta-oxidation using acyl-CoA dehydrogenase"/>
    <property type="evidence" value="ECO:0007669"/>
    <property type="project" value="TreeGrafter"/>
</dbReference>
<dbReference type="SUPFAM" id="SSF47203">
    <property type="entry name" value="Acyl-CoA dehydrogenase C-terminal domain-like"/>
    <property type="match status" value="1"/>
</dbReference>
<gene>
    <name evidence="5" type="ordered locus">sce0600</name>
</gene>
<evidence type="ECO:0000256" key="2">
    <source>
        <dbReference type="ARBA" id="ARBA00049661"/>
    </source>
</evidence>
<dbReference type="InterPro" id="IPR009100">
    <property type="entry name" value="AcylCoA_DH/oxidase_NM_dom_sf"/>
</dbReference>
<evidence type="ECO:0000313" key="6">
    <source>
        <dbReference type="Proteomes" id="UP000002139"/>
    </source>
</evidence>
<dbReference type="STRING" id="448385.sce0600"/>
<sequence length="393" mass="41020">MTTMSSAASASASLLDAARSLVPLVQEHAPRGERERRLPDPVARALRESGIFRMCRPRALGGLEADPLTALQVIEELSRADGAAGWCAMICGTTGAFEAYIPAEGGKEMHASPDVVTAGVFAPSGRAVEVEGGYRVAGRWAMASACHHCDWLGGTAVVFDGMAPRMLPGGVPEAVVPMFRASECEILDTWSVSGLAGTGSHDFAVVDAFVPSSRCIRLPMTSPTHPGPLFVFPLFGFLASAVATTALGMARAAIDELVRLAATKRPSGMTTSLATRPSTALAVAEAEATLGAARAYLFEAVGAVWDAAVSGRSISLRERARVRLAATNAALGAARAVDLAFTAGGATALYAESPLQRSFRDVHAVTQHALVAPHTREVQGRVLLGLDTELPMF</sequence>
<dbReference type="Pfam" id="PF08028">
    <property type="entry name" value="Acyl-CoA_dh_2"/>
    <property type="match status" value="1"/>
</dbReference>
<dbReference type="GO" id="GO:0003995">
    <property type="term" value="F:acyl-CoA dehydrogenase activity"/>
    <property type="evidence" value="ECO:0007669"/>
    <property type="project" value="TreeGrafter"/>
</dbReference>
<reference evidence="5 6" key="1">
    <citation type="journal article" date="2007" name="Nat. Biotechnol.">
        <title>Complete genome sequence of the myxobacterium Sorangium cellulosum.</title>
        <authorList>
            <person name="Schneiker S."/>
            <person name="Perlova O."/>
            <person name="Kaiser O."/>
            <person name="Gerth K."/>
            <person name="Alici A."/>
            <person name="Altmeyer M.O."/>
            <person name="Bartels D."/>
            <person name="Bekel T."/>
            <person name="Beyer S."/>
            <person name="Bode E."/>
            <person name="Bode H.B."/>
            <person name="Bolten C.J."/>
            <person name="Choudhuri J.V."/>
            <person name="Doss S."/>
            <person name="Elnakady Y.A."/>
            <person name="Frank B."/>
            <person name="Gaigalat L."/>
            <person name="Goesmann A."/>
            <person name="Groeger C."/>
            <person name="Gross F."/>
            <person name="Jelsbak L."/>
            <person name="Jelsbak L."/>
            <person name="Kalinowski J."/>
            <person name="Kegler C."/>
            <person name="Knauber T."/>
            <person name="Konietzny S."/>
            <person name="Kopp M."/>
            <person name="Krause L."/>
            <person name="Krug D."/>
            <person name="Linke B."/>
            <person name="Mahmud T."/>
            <person name="Martinez-Arias R."/>
            <person name="McHardy A.C."/>
            <person name="Merai M."/>
            <person name="Meyer F."/>
            <person name="Mormann S."/>
            <person name="Munoz-Dorado J."/>
            <person name="Perez J."/>
            <person name="Pradella S."/>
            <person name="Rachid S."/>
            <person name="Raddatz G."/>
            <person name="Rosenau F."/>
            <person name="Rueckert C."/>
            <person name="Sasse F."/>
            <person name="Scharfe M."/>
            <person name="Schuster S.C."/>
            <person name="Suen G."/>
            <person name="Treuner-Lange A."/>
            <person name="Velicer G.J."/>
            <person name="Vorholter F.-J."/>
            <person name="Weissman K.J."/>
            <person name="Welch R.D."/>
            <person name="Wenzel S.C."/>
            <person name="Whitworth D.E."/>
            <person name="Wilhelm S."/>
            <person name="Wittmann C."/>
            <person name="Bloecker H."/>
            <person name="Puehler A."/>
            <person name="Mueller R."/>
        </authorList>
    </citation>
    <scope>NUCLEOTIDE SEQUENCE [LARGE SCALE GENOMIC DNA]</scope>
    <source>
        <strain evidence="6">So ce56</strain>
    </source>
</reference>
<accession>A9GVH5</accession>
<dbReference type="Gene3D" id="2.40.110.10">
    <property type="entry name" value="Butyryl-CoA Dehydrogenase, subunit A, domain 2"/>
    <property type="match status" value="1"/>
</dbReference>
<dbReference type="Gene3D" id="1.20.140.10">
    <property type="entry name" value="Butyryl-CoA Dehydrogenase, subunit A, domain 3"/>
    <property type="match status" value="1"/>
</dbReference>
<protein>
    <submittedName>
        <fullName evidence="5">Hydroxylase</fullName>
    </submittedName>
</protein>
<dbReference type="eggNOG" id="COG1960">
    <property type="taxonomic scope" value="Bacteria"/>
</dbReference>
<dbReference type="PANTHER" id="PTHR48083:SF5">
    <property type="entry name" value="NRGC PROTEIN"/>
    <property type="match status" value="1"/>
</dbReference>
<comment type="similarity">
    <text evidence="2">Belongs to the HpaH/HsaA monooxygenase family.</text>
</comment>
<dbReference type="InterPro" id="IPR050741">
    <property type="entry name" value="Acyl-CoA_dehydrogenase"/>
</dbReference>
<dbReference type="Pfam" id="PF02771">
    <property type="entry name" value="Acyl-CoA_dh_N"/>
    <property type="match status" value="1"/>
</dbReference>
<keyword evidence="6" id="KW-1185">Reference proteome</keyword>
<evidence type="ECO:0000259" key="3">
    <source>
        <dbReference type="Pfam" id="PF02771"/>
    </source>
</evidence>
<feature type="domain" description="Acyl-CoA dehydrogenase C-terminal" evidence="4">
    <location>
        <begin position="242"/>
        <end position="371"/>
    </location>
</feature>
<dbReference type="InterPro" id="IPR037069">
    <property type="entry name" value="AcylCoA_DH/ox_N_sf"/>
</dbReference>
<keyword evidence="1" id="KW-0560">Oxidoreductase</keyword>
<dbReference type="AlphaFoldDB" id="A9GVH5"/>
<dbReference type="PIRSF" id="PIRSF016578">
    <property type="entry name" value="HsaA"/>
    <property type="match status" value="1"/>
</dbReference>
<dbReference type="BioCyc" id="SCEL448385:SCE_RS03155-MONOMER"/>
<dbReference type="RefSeq" id="WP_012233235.1">
    <property type="nucleotide sequence ID" value="NC_010162.1"/>
</dbReference>
<dbReference type="Gene3D" id="1.10.540.10">
    <property type="entry name" value="Acyl-CoA dehydrogenase/oxidase, N-terminal domain"/>
    <property type="match status" value="1"/>
</dbReference>
<dbReference type="KEGG" id="scl:sce0600"/>
<evidence type="ECO:0000259" key="4">
    <source>
        <dbReference type="Pfam" id="PF08028"/>
    </source>
</evidence>
<evidence type="ECO:0000256" key="1">
    <source>
        <dbReference type="ARBA" id="ARBA00023002"/>
    </source>
</evidence>
<dbReference type="InterPro" id="IPR013107">
    <property type="entry name" value="Acyl-CoA_DH_C"/>
</dbReference>
<evidence type="ECO:0000313" key="5">
    <source>
        <dbReference type="EMBL" id="CAN90757.1"/>
    </source>
</evidence>
<name>A9GVH5_SORC5</name>
<dbReference type="PANTHER" id="PTHR48083">
    <property type="entry name" value="MEDIUM-CHAIN SPECIFIC ACYL-COA DEHYDROGENASE, MITOCHONDRIAL-RELATED"/>
    <property type="match status" value="1"/>
</dbReference>
<dbReference type="InterPro" id="IPR013786">
    <property type="entry name" value="AcylCoA_DH/ox_N"/>
</dbReference>
<dbReference type="GO" id="GO:0050660">
    <property type="term" value="F:flavin adenine dinucleotide binding"/>
    <property type="evidence" value="ECO:0007669"/>
    <property type="project" value="InterPro"/>
</dbReference>
<dbReference type="Proteomes" id="UP000002139">
    <property type="component" value="Chromosome"/>
</dbReference>
<dbReference type="GO" id="GO:0005737">
    <property type="term" value="C:cytoplasm"/>
    <property type="evidence" value="ECO:0007669"/>
    <property type="project" value="TreeGrafter"/>
</dbReference>
<dbReference type="InterPro" id="IPR046373">
    <property type="entry name" value="Acyl-CoA_Oxase/DH_mid-dom_sf"/>
</dbReference>
<dbReference type="InterPro" id="IPR036250">
    <property type="entry name" value="AcylCo_DH-like_C"/>
</dbReference>
<dbReference type="EMBL" id="AM746676">
    <property type="protein sequence ID" value="CAN90757.1"/>
    <property type="molecule type" value="Genomic_DNA"/>
</dbReference>
<dbReference type="SUPFAM" id="SSF56645">
    <property type="entry name" value="Acyl-CoA dehydrogenase NM domain-like"/>
    <property type="match status" value="1"/>
</dbReference>
<organism evidence="5 6">
    <name type="scientific">Sorangium cellulosum (strain So ce56)</name>
    <name type="common">Polyangium cellulosum (strain So ce56)</name>
    <dbReference type="NCBI Taxonomy" id="448385"/>
    <lineage>
        <taxon>Bacteria</taxon>
        <taxon>Pseudomonadati</taxon>
        <taxon>Myxococcota</taxon>
        <taxon>Polyangia</taxon>
        <taxon>Polyangiales</taxon>
        <taxon>Polyangiaceae</taxon>
        <taxon>Sorangium</taxon>
    </lineage>
</organism>
<feature type="domain" description="Acyl-CoA dehydrogenase/oxidase N-terminal" evidence="3">
    <location>
        <begin position="25"/>
        <end position="91"/>
    </location>
</feature>
<proteinExistence type="inferred from homology"/>
<dbReference type="HOGENOM" id="CLU_018204_2_1_7"/>